<keyword evidence="3" id="KW-0804">Transcription</keyword>
<evidence type="ECO:0000259" key="4">
    <source>
        <dbReference type="PROSITE" id="PS50932"/>
    </source>
</evidence>
<dbReference type="AlphaFoldDB" id="A0A7X1E672"/>
<feature type="domain" description="HTH lacI-type" evidence="4">
    <location>
        <begin position="5"/>
        <end position="59"/>
    </location>
</feature>
<dbReference type="EMBL" id="JACHVA010000133">
    <property type="protein sequence ID" value="MBC2603813.1"/>
    <property type="molecule type" value="Genomic_DNA"/>
</dbReference>
<dbReference type="SUPFAM" id="SSF47413">
    <property type="entry name" value="lambda repressor-like DNA-binding domains"/>
    <property type="match status" value="1"/>
</dbReference>
<dbReference type="InterPro" id="IPR010982">
    <property type="entry name" value="Lambda_DNA-bd_dom_sf"/>
</dbReference>
<dbReference type="PROSITE" id="PS50932">
    <property type="entry name" value="HTH_LACI_2"/>
    <property type="match status" value="1"/>
</dbReference>
<comment type="caution">
    <text evidence="5">The sequence shown here is derived from an EMBL/GenBank/DDBJ whole genome shotgun (WGS) entry which is preliminary data.</text>
</comment>
<dbReference type="PANTHER" id="PTHR30146:SF109">
    <property type="entry name" value="HTH-TYPE TRANSCRIPTIONAL REGULATOR GALS"/>
    <property type="match status" value="1"/>
</dbReference>
<dbReference type="CDD" id="cd01392">
    <property type="entry name" value="HTH_LacI"/>
    <property type="match status" value="1"/>
</dbReference>
<dbReference type="SMART" id="SM00354">
    <property type="entry name" value="HTH_LACI"/>
    <property type="match status" value="1"/>
</dbReference>
<organism evidence="5 6">
    <name type="scientific">Puniceicoccus vermicola</name>
    <dbReference type="NCBI Taxonomy" id="388746"/>
    <lineage>
        <taxon>Bacteria</taxon>
        <taxon>Pseudomonadati</taxon>
        <taxon>Verrucomicrobiota</taxon>
        <taxon>Opitutia</taxon>
        <taxon>Puniceicoccales</taxon>
        <taxon>Puniceicoccaceae</taxon>
        <taxon>Puniceicoccus</taxon>
    </lineage>
</organism>
<name>A0A7X1E672_9BACT</name>
<accession>A0A7X1E672</accession>
<keyword evidence="6" id="KW-1185">Reference proteome</keyword>
<sequence length="339" mass="38478">MSTRVTLKTIAEECGVSTATVSYALRRSSRIPQSTRDRISKVAQELGYRPDPSLSSLAARKSRGVNVPFYASVAVLHPDNSESRASQLFATHCHHFREKMLEFGCSVSDFELETDHYRTERIAQILQTRGIKGILLGWGKWPSSIRTFPWDQFSVISTERTDLGQSVDKVSMNHFHALDDIFAKLSNLPSRRYGMILHDDCPKTTREHIIGAFQANLFERPHLKGDVPPYSYHLGESADGIKKWFETYRPEVVISHRVIDPNVFQDAGIHFPEVPVIVIEIDEESPVQFSGFYTEGELGRTVATLLARKIRNDEVQETIHRPRLTLVNGIWRDGETLSI</sequence>
<evidence type="ECO:0000256" key="2">
    <source>
        <dbReference type="ARBA" id="ARBA00023125"/>
    </source>
</evidence>
<dbReference type="Proteomes" id="UP000525652">
    <property type="component" value="Unassembled WGS sequence"/>
</dbReference>
<evidence type="ECO:0000256" key="1">
    <source>
        <dbReference type="ARBA" id="ARBA00023015"/>
    </source>
</evidence>
<dbReference type="GO" id="GO:0003700">
    <property type="term" value="F:DNA-binding transcription factor activity"/>
    <property type="evidence" value="ECO:0007669"/>
    <property type="project" value="TreeGrafter"/>
</dbReference>
<dbReference type="Pfam" id="PF00356">
    <property type="entry name" value="LacI"/>
    <property type="match status" value="1"/>
</dbReference>
<dbReference type="InterPro" id="IPR000843">
    <property type="entry name" value="HTH_LacI"/>
</dbReference>
<evidence type="ECO:0000313" key="6">
    <source>
        <dbReference type="Proteomes" id="UP000525652"/>
    </source>
</evidence>
<evidence type="ECO:0000313" key="5">
    <source>
        <dbReference type="EMBL" id="MBC2603813.1"/>
    </source>
</evidence>
<keyword evidence="2 5" id="KW-0238">DNA-binding</keyword>
<dbReference type="GO" id="GO:0000976">
    <property type="term" value="F:transcription cis-regulatory region binding"/>
    <property type="evidence" value="ECO:0007669"/>
    <property type="project" value="TreeGrafter"/>
</dbReference>
<gene>
    <name evidence="5" type="ORF">H5P30_18700</name>
</gene>
<reference evidence="5 6" key="1">
    <citation type="submission" date="2020-07" db="EMBL/GenBank/DDBJ databases">
        <authorList>
            <person name="Feng X."/>
        </authorList>
    </citation>
    <scope>NUCLEOTIDE SEQUENCE [LARGE SCALE GENOMIC DNA]</scope>
    <source>
        <strain evidence="5 6">JCM14086</strain>
    </source>
</reference>
<dbReference type="PANTHER" id="PTHR30146">
    <property type="entry name" value="LACI-RELATED TRANSCRIPTIONAL REPRESSOR"/>
    <property type="match status" value="1"/>
</dbReference>
<protein>
    <submittedName>
        <fullName evidence="5">LacI family DNA-binding transcriptional regulator</fullName>
    </submittedName>
</protein>
<evidence type="ECO:0000256" key="3">
    <source>
        <dbReference type="ARBA" id="ARBA00023163"/>
    </source>
</evidence>
<proteinExistence type="predicted"/>
<dbReference type="Gene3D" id="1.10.260.40">
    <property type="entry name" value="lambda repressor-like DNA-binding domains"/>
    <property type="match status" value="1"/>
</dbReference>
<keyword evidence="1" id="KW-0805">Transcription regulation</keyword>
<dbReference type="RefSeq" id="WP_185694431.1">
    <property type="nucleotide sequence ID" value="NZ_JACHVA010000133.1"/>
</dbReference>